<dbReference type="Proteomes" id="UP000054564">
    <property type="component" value="Unassembled WGS sequence"/>
</dbReference>
<proteinExistence type="predicted"/>
<dbReference type="EMBL" id="AJIL01000041">
    <property type="protein sequence ID" value="KNE99907.1"/>
    <property type="molecule type" value="Genomic_DNA"/>
</dbReference>
<dbReference type="STRING" id="1165861.A0A0L0VKV4"/>
<dbReference type="InterPro" id="IPR036397">
    <property type="entry name" value="RNaseH_sf"/>
</dbReference>
<gene>
    <name evidence="1" type="ORF">PSTG_06760</name>
</gene>
<evidence type="ECO:0008006" key="3">
    <source>
        <dbReference type="Google" id="ProtNLM"/>
    </source>
</evidence>
<dbReference type="Gene3D" id="3.30.420.10">
    <property type="entry name" value="Ribonuclease H-like superfamily/Ribonuclease H"/>
    <property type="match status" value="1"/>
</dbReference>
<organism evidence="1 2">
    <name type="scientific">Puccinia striiformis f. sp. tritici PST-78</name>
    <dbReference type="NCBI Taxonomy" id="1165861"/>
    <lineage>
        <taxon>Eukaryota</taxon>
        <taxon>Fungi</taxon>
        <taxon>Dikarya</taxon>
        <taxon>Basidiomycota</taxon>
        <taxon>Pucciniomycotina</taxon>
        <taxon>Pucciniomycetes</taxon>
        <taxon>Pucciniales</taxon>
        <taxon>Pucciniaceae</taxon>
        <taxon>Puccinia</taxon>
    </lineage>
</organism>
<dbReference type="PANTHER" id="PTHR35871">
    <property type="entry name" value="EXPRESSED PROTEIN"/>
    <property type="match status" value="1"/>
</dbReference>
<dbReference type="PANTHER" id="PTHR35871:SF1">
    <property type="entry name" value="CXC1-LIKE CYSTEINE CLUSTER ASSOCIATED WITH KDZ TRANSPOSASES DOMAIN-CONTAINING PROTEIN"/>
    <property type="match status" value="1"/>
</dbReference>
<evidence type="ECO:0000313" key="1">
    <source>
        <dbReference type="EMBL" id="KNE99907.1"/>
    </source>
</evidence>
<evidence type="ECO:0000313" key="2">
    <source>
        <dbReference type="Proteomes" id="UP000054564"/>
    </source>
</evidence>
<dbReference type="GO" id="GO:0003676">
    <property type="term" value="F:nucleic acid binding"/>
    <property type="evidence" value="ECO:0007669"/>
    <property type="project" value="InterPro"/>
</dbReference>
<dbReference type="AlphaFoldDB" id="A0A0L0VKV4"/>
<name>A0A0L0VKV4_9BASI</name>
<comment type="caution">
    <text evidence="1">The sequence shown here is derived from an EMBL/GenBank/DDBJ whole genome shotgun (WGS) entry which is preliminary data.</text>
</comment>
<keyword evidence="2" id="KW-1185">Reference proteome</keyword>
<reference evidence="2" key="1">
    <citation type="submission" date="2014-03" db="EMBL/GenBank/DDBJ databases">
        <title>The Genome Sequence of Puccinia striiformis f. sp. tritici PST-78.</title>
        <authorList>
            <consortium name="The Broad Institute Genome Sequencing Platform"/>
            <person name="Cuomo C."/>
            <person name="Hulbert S."/>
            <person name="Chen X."/>
            <person name="Walker B."/>
            <person name="Young S.K."/>
            <person name="Zeng Q."/>
            <person name="Gargeya S."/>
            <person name="Fitzgerald M."/>
            <person name="Haas B."/>
            <person name="Abouelleil A."/>
            <person name="Alvarado L."/>
            <person name="Arachchi H.M."/>
            <person name="Berlin A.M."/>
            <person name="Chapman S.B."/>
            <person name="Goldberg J."/>
            <person name="Griggs A."/>
            <person name="Gujja S."/>
            <person name="Hansen M."/>
            <person name="Howarth C."/>
            <person name="Imamovic A."/>
            <person name="Larimer J."/>
            <person name="McCowan C."/>
            <person name="Montmayeur A."/>
            <person name="Murphy C."/>
            <person name="Neiman D."/>
            <person name="Pearson M."/>
            <person name="Priest M."/>
            <person name="Roberts A."/>
            <person name="Saif S."/>
            <person name="Shea T."/>
            <person name="Sisk P."/>
            <person name="Sykes S."/>
            <person name="Wortman J."/>
            <person name="Nusbaum C."/>
            <person name="Birren B."/>
        </authorList>
    </citation>
    <scope>NUCLEOTIDE SEQUENCE [LARGE SCALE GENOMIC DNA]</scope>
    <source>
        <strain evidence="2">race PST-78</strain>
    </source>
</reference>
<protein>
    <recommendedName>
        <fullName evidence="3">Tc1-like transposase DDE domain-containing protein</fullName>
    </recommendedName>
</protein>
<accession>A0A0L0VKV4</accession>
<sequence length="198" mass="23284">MRLQCPDCATSNRKKDVIARSARLIRQAEGIGYFLPQDQCVQEEMAATQTPNLSNVVSETTTNNSCCWSKILSLQSDFTNERPLLQEIIEDAWHICLFLPKFHCKLNPIELFWSYIKQSYRKQSHQYKTFKDHRELFKRVRQTCPTQTIRQYFCRIDRQISAYQQGYNGPQSVYLMKKYKSHRCIPRNAAMSINVLTS</sequence>